<dbReference type="InterPro" id="IPR017853">
    <property type="entry name" value="GH"/>
</dbReference>
<evidence type="ECO:0000259" key="7">
    <source>
        <dbReference type="Pfam" id="PF00728"/>
    </source>
</evidence>
<dbReference type="PRINTS" id="PR00738">
    <property type="entry name" value="GLHYDRLASE20"/>
</dbReference>
<dbReference type="InterPro" id="IPR029018">
    <property type="entry name" value="Hex-like_dom2"/>
</dbReference>
<organism evidence="9 10">
    <name type="scientific">Akkermansia muciniphila</name>
    <dbReference type="NCBI Taxonomy" id="239935"/>
    <lineage>
        <taxon>Bacteria</taxon>
        <taxon>Pseudomonadati</taxon>
        <taxon>Verrucomicrobiota</taxon>
        <taxon>Verrucomicrobiia</taxon>
        <taxon>Verrucomicrobiales</taxon>
        <taxon>Akkermansiaceae</taxon>
        <taxon>Akkermansia</taxon>
    </lineage>
</organism>
<dbReference type="GO" id="GO:0004563">
    <property type="term" value="F:beta-N-acetylhexosaminidase activity"/>
    <property type="evidence" value="ECO:0007669"/>
    <property type="project" value="UniProtKB-EC"/>
</dbReference>
<reference evidence="9 10" key="1">
    <citation type="journal article" date="2017" name="BMC Genomics">
        <title>Genome sequencing of 39 Akkermansia muciniphila isolates reveals its population structure, genomic and functional diverisity, and global distribution in mammalian gut microbiotas.</title>
        <authorList>
            <person name="Guo X."/>
            <person name="Li S."/>
            <person name="Zhang J."/>
            <person name="Wu F."/>
            <person name="Li X."/>
            <person name="Wu D."/>
            <person name="Zhang M."/>
            <person name="Ou Z."/>
            <person name="Jie Z."/>
            <person name="Yan Q."/>
            <person name="Li P."/>
            <person name="Yi J."/>
            <person name="Peng Y."/>
        </authorList>
    </citation>
    <scope>NUCLEOTIDE SEQUENCE [LARGE SCALE GENOMIC DNA]</scope>
    <source>
        <strain evidence="9 10">GP28</strain>
    </source>
</reference>
<dbReference type="EMBL" id="PJLB01000011">
    <property type="protein sequence ID" value="PND00629.1"/>
    <property type="molecule type" value="Genomic_DNA"/>
</dbReference>
<dbReference type="Pfam" id="PF00728">
    <property type="entry name" value="Glyco_hydro_20"/>
    <property type="match status" value="1"/>
</dbReference>
<dbReference type="InterPro" id="IPR015882">
    <property type="entry name" value="HEX_bac_N"/>
</dbReference>
<dbReference type="GO" id="GO:0030203">
    <property type="term" value="P:glycosaminoglycan metabolic process"/>
    <property type="evidence" value="ECO:0007669"/>
    <property type="project" value="TreeGrafter"/>
</dbReference>
<gene>
    <name evidence="9" type="ORF">CXT95_10550</name>
</gene>
<dbReference type="Gene3D" id="3.20.20.80">
    <property type="entry name" value="Glycosidases"/>
    <property type="match status" value="1"/>
</dbReference>
<evidence type="ECO:0000313" key="10">
    <source>
        <dbReference type="Proteomes" id="UP000236075"/>
    </source>
</evidence>
<evidence type="ECO:0000313" key="9">
    <source>
        <dbReference type="EMBL" id="PND00629.1"/>
    </source>
</evidence>
<dbReference type="SUPFAM" id="SSF55545">
    <property type="entry name" value="beta-N-acetylhexosaminidase-like domain"/>
    <property type="match status" value="1"/>
</dbReference>
<dbReference type="Proteomes" id="UP000236075">
    <property type="component" value="Unassembled WGS sequence"/>
</dbReference>
<feature type="domain" description="Glycoside hydrolase family 20 catalytic" evidence="7">
    <location>
        <begin position="234"/>
        <end position="340"/>
    </location>
</feature>
<comment type="catalytic activity">
    <reaction evidence="1">
        <text>Hydrolysis of terminal non-reducing N-acetyl-D-hexosamine residues in N-acetyl-beta-D-hexosaminides.</text>
        <dbReference type="EC" id="3.2.1.52"/>
    </reaction>
</comment>
<accession>A0AAX0WIX9</accession>
<keyword evidence="6" id="KW-0812">Transmembrane</keyword>
<dbReference type="PANTHER" id="PTHR22600">
    <property type="entry name" value="BETA-HEXOSAMINIDASE"/>
    <property type="match status" value="1"/>
</dbReference>
<evidence type="ECO:0000256" key="4">
    <source>
        <dbReference type="ARBA" id="ARBA00022801"/>
    </source>
</evidence>
<feature type="transmembrane region" description="Helical" evidence="6">
    <location>
        <begin position="61"/>
        <end position="78"/>
    </location>
</feature>
<keyword evidence="6" id="KW-0472">Membrane</keyword>
<evidence type="ECO:0000256" key="2">
    <source>
        <dbReference type="ARBA" id="ARBA00006285"/>
    </source>
</evidence>
<comment type="caution">
    <text evidence="9">The sequence shown here is derived from an EMBL/GenBank/DDBJ whole genome shotgun (WGS) entry which is preliminary data.</text>
</comment>
<comment type="similarity">
    <text evidence="2">Belongs to the glycosyl hydrolase 20 family.</text>
</comment>
<name>A0AAX0WIX9_9BACT</name>
<protein>
    <recommendedName>
        <fullName evidence="3">beta-N-acetylhexosaminidase</fullName>
        <ecNumber evidence="3">3.2.1.52</ecNumber>
    </recommendedName>
</protein>
<dbReference type="InterPro" id="IPR025705">
    <property type="entry name" value="Beta_hexosaminidase_sua/sub"/>
</dbReference>
<dbReference type="GO" id="GO:0005975">
    <property type="term" value="P:carbohydrate metabolic process"/>
    <property type="evidence" value="ECO:0007669"/>
    <property type="project" value="InterPro"/>
</dbReference>
<dbReference type="InterPro" id="IPR015883">
    <property type="entry name" value="Glyco_hydro_20_cat"/>
</dbReference>
<evidence type="ECO:0000256" key="3">
    <source>
        <dbReference type="ARBA" id="ARBA00012663"/>
    </source>
</evidence>
<evidence type="ECO:0000259" key="8">
    <source>
        <dbReference type="Pfam" id="PF02838"/>
    </source>
</evidence>
<dbReference type="SUPFAM" id="SSF51445">
    <property type="entry name" value="(Trans)glycosidases"/>
    <property type="match status" value="1"/>
</dbReference>
<dbReference type="Pfam" id="PF02838">
    <property type="entry name" value="Glyco_hydro_20b"/>
    <property type="match status" value="1"/>
</dbReference>
<evidence type="ECO:0000256" key="6">
    <source>
        <dbReference type="SAM" id="Phobius"/>
    </source>
</evidence>
<dbReference type="Gene3D" id="3.30.379.10">
    <property type="entry name" value="Chitobiase/beta-hexosaminidase domain 2-like"/>
    <property type="match status" value="1"/>
</dbReference>
<keyword evidence="4" id="KW-0378">Hydrolase</keyword>
<dbReference type="EC" id="3.2.1.52" evidence="3"/>
<dbReference type="GO" id="GO:0016020">
    <property type="term" value="C:membrane"/>
    <property type="evidence" value="ECO:0007669"/>
    <property type="project" value="TreeGrafter"/>
</dbReference>
<dbReference type="AlphaFoldDB" id="A0AAX0WIX9"/>
<dbReference type="PANTHER" id="PTHR22600:SF57">
    <property type="entry name" value="BETA-N-ACETYLHEXOSAMINIDASE"/>
    <property type="match status" value="1"/>
</dbReference>
<keyword evidence="5" id="KW-0326">Glycosidase</keyword>
<keyword evidence="6" id="KW-1133">Transmembrane helix</keyword>
<sequence>MYVVITVKIMHSRMLSHPPPCNTDSGLFAKNAAGTPFSGKLDTIGLTGSCYCGRIMNRMKFLLLSFAWVCMACAGAWGQDTAPSFPANGANYRLFPADRPPLVPKPQQLRWDDRAIPVQSVRILAPSPSRTSYPEQMKFIVSELKSFLAEHRVKVAPDGTFAVKFVKGDVKAGTDNSKLKEEAYSLRVTPGGALITAMDTRGFYYGMKTLEQLLLRRGGTTTIAACDIVDWPDFEIRGFMNDVGRNYMPLPLIARELDSMAQLKLNVYHFHFTENPGWRLESKIYPELNAPENYTRMPGKFYTQKEFKQLVEYCRLRNILLIPEMDMPGHSQMFRKALNVKMSDEKATKALVALIKELCSLVPKEKMPIIHIGTDEVRGKDEQVNNEILKEYIHAVESCGRIPMRWQPGLTPKGYNGSIQQLWSGRQNRGAWPTDGAKYVDSLETYLNHLDPFETAMTMYFRRACPFRNAEGLGMMLCSFPDLEITDPRNQVLQTPVYAGMAFVSEPLWNNPHEKVLGDPNQDEYMKYFSNLPVQGDPLLKGFADYENRVLAIRDRFFVDKEFNYVRQANIPWKLLGPIPNGGKTEKEFAPEEDNKAGKMRDSYEIDGVTYEWSGDDYTGATIIFKHYCDFPTLFNGAKMGAYPHKNHTYYAQTWIYSPKAQTVPFWISGHTWATSDWRNGPASVPGKWFHADPKFFVNGREIAPPQWKKPRNSGVMVDENYHFREPSMVPLKKGWNRVLVKSPSNNSARRWMFTFVPVLVNPKTPGCNVKEYPGLKFSTRPE</sequence>
<evidence type="ECO:0000256" key="5">
    <source>
        <dbReference type="ARBA" id="ARBA00023295"/>
    </source>
</evidence>
<feature type="domain" description="Beta-hexosaminidase bacterial type N-terminal" evidence="8">
    <location>
        <begin position="100"/>
        <end position="231"/>
    </location>
</feature>
<proteinExistence type="inferred from homology"/>
<evidence type="ECO:0000256" key="1">
    <source>
        <dbReference type="ARBA" id="ARBA00001231"/>
    </source>
</evidence>